<dbReference type="InterPro" id="IPR028098">
    <property type="entry name" value="Glyco_trans_4-like_N"/>
</dbReference>
<dbReference type="PANTHER" id="PTHR12526:SF630">
    <property type="entry name" value="GLYCOSYLTRANSFERASE"/>
    <property type="match status" value="1"/>
</dbReference>
<dbReference type="Gene3D" id="3.40.50.2000">
    <property type="entry name" value="Glycogen Phosphorylase B"/>
    <property type="match status" value="2"/>
</dbReference>
<dbReference type="InterPro" id="IPR001296">
    <property type="entry name" value="Glyco_trans_1"/>
</dbReference>
<sequence>MKRICFLIGNMNLTGGTERVTSLIANSFSQEEDYEVYILSLFEGDRPQFLIDDNIHLFSLFSEKKSMKTMFLLAIWKIRKFLLHHKINTLIVVDSISSFFTVPATRGLKIKHICWEHFNLNTNLGSVFRDIGRLLAILFCDYIVTLTISDKRGWKNRFKSASDKIIYIPNPSAFKSNDFYPSIEEKCILAVGRLSYEKGFDLLLEAWALVSNKDNWKLKIVGSGEELENLWQLTLNLSVQDTVVFEPANINIQEYYQKASFLCLPSRIEGFGMVIVEAQTFGLPVIAFDIETGPKEIIKNDTGFLVKPFDTTAFAEKIYEYMNMSQQNLNLMGKKCKENIKRFDNLDIVESWKRII</sequence>
<dbReference type="GO" id="GO:0016757">
    <property type="term" value="F:glycosyltransferase activity"/>
    <property type="evidence" value="ECO:0007669"/>
    <property type="project" value="InterPro"/>
</dbReference>
<name>A0A6B9D7P0_ACIBA</name>
<organism evidence="3">
    <name type="scientific">Acinetobacter baumannii</name>
    <dbReference type="NCBI Taxonomy" id="470"/>
    <lineage>
        <taxon>Bacteria</taxon>
        <taxon>Pseudomonadati</taxon>
        <taxon>Pseudomonadota</taxon>
        <taxon>Gammaproteobacteria</taxon>
        <taxon>Moraxellales</taxon>
        <taxon>Moraxellaceae</taxon>
        <taxon>Acinetobacter</taxon>
        <taxon>Acinetobacter calcoaceticus/baumannii complex</taxon>
    </lineage>
</organism>
<protein>
    <submittedName>
        <fullName evidence="3">Gtr104</fullName>
    </submittedName>
</protein>
<feature type="domain" description="Glycosyltransferase subfamily 4-like N-terminal" evidence="2">
    <location>
        <begin position="15"/>
        <end position="170"/>
    </location>
</feature>
<dbReference type="RefSeq" id="WP_111811535.1">
    <property type="nucleotide sequence ID" value="NZ_CP059039.1"/>
</dbReference>
<dbReference type="EMBL" id="MN148384">
    <property type="protein sequence ID" value="QGW59115.1"/>
    <property type="molecule type" value="Genomic_DNA"/>
</dbReference>
<dbReference type="Pfam" id="PF13439">
    <property type="entry name" value="Glyco_transf_4"/>
    <property type="match status" value="1"/>
</dbReference>
<feature type="domain" description="Glycosyl transferase family 1" evidence="1">
    <location>
        <begin position="184"/>
        <end position="327"/>
    </location>
</feature>
<accession>A0A6B9D7P0</accession>
<dbReference type="Pfam" id="PF00534">
    <property type="entry name" value="Glycos_transf_1"/>
    <property type="match status" value="1"/>
</dbReference>
<dbReference type="SUPFAM" id="SSF53756">
    <property type="entry name" value="UDP-Glycosyltransferase/glycogen phosphorylase"/>
    <property type="match status" value="1"/>
</dbReference>
<evidence type="ECO:0000313" key="3">
    <source>
        <dbReference type="EMBL" id="QGW59115.1"/>
    </source>
</evidence>
<gene>
    <name evidence="3" type="primary">gtr104</name>
</gene>
<reference evidence="3" key="1">
    <citation type="submission" date="2019-07" db="EMBL/GenBank/DDBJ databases">
        <title>Sequence of the Acinetobacter baumannii KL51 capsule biosynthesis gene cluster.</title>
        <authorList>
            <person name="Kenyon J.J."/>
            <person name="Hall R.M."/>
            <person name="Holt K.E."/>
            <person name="Baker S."/>
        </authorList>
    </citation>
    <scope>NUCLEOTIDE SEQUENCE</scope>
</reference>
<dbReference type="AlphaFoldDB" id="A0A6B9D7P0"/>
<dbReference type="CDD" id="cd03820">
    <property type="entry name" value="GT4_AmsD-like"/>
    <property type="match status" value="1"/>
</dbReference>
<proteinExistence type="predicted"/>
<dbReference type="GO" id="GO:1901135">
    <property type="term" value="P:carbohydrate derivative metabolic process"/>
    <property type="evidence" value="ECO:0007669"/>
    <property type="project" value="UniProtKB-ARBA"/>
</dbReference>
<evidence type="ECO:0000259" key="1">
    <source>
        <dbReference type="Pfam" id="PF00534"/>
    </source>
</evidence>
<dbReference type="PANTHER" id="PTHR12526">
    <property type="entry name" value="GLYCOSYLTRANSFERASE"/>
    <property type="match status" value="1"/>
</dbReference>
<evidence type="ECO:0000259" key="2">
    <source>
        <dbReference type="Pfam" id="PF13439"/>
    </source>
</evidence>